<organism evidence="1 2">
    <name type="scientific">Lecanicillium saksenae</name>
    <dbReference type="NCBI Taxonomy" id="468837"/>
    <lineage>
        <taxon>Eukaryota</taxon>
        <taxon>Fungi</taxon>
        <taxon>Dikarya</taxon>
        <taxon>Ascomycota</taxon>
        <taxon>Pezizomycotina</taxon>
        <taxon>Sordariomycetes</taxon>
        <taxon>Hypocreomycetidae</taxon>
        <taxon>Hypocreales</taxon>
        <taxon>Cordycipitaceae</taxon>
        <taxon>Lecanicillium</taxon>
    </lineage>
</organism>
<protein>
    <submittedName>
        <fullName evidence="1">Uncharacterized protein</fullName>
    </submittedName>
</protein>
<comment type="caution">
    <text evidence="1">The sequence shown here is derived from an EMBL/GenBank/DDBJ whole genome shotgun (WGS) entry which is preliminary data.</text>
</comment>
<proteinExistence type="predicted"/>
<name>A0ACC1QDF8_9HYPO</name>
<reference evidence="1" key="1">
    <citation type="submission" date="2022-07" db="EMBL/GenBank/DDBJ databases">
        <title>Genome Sequence of Lecanicillium saksenae.</title>
        <authorList>
            <person name="Buettner E."/>
        </authorList>
    </citation>
    <scope>NUCLEOTIDE SEQUENCE</scope>
    <source>
        <strain evidence="1">VT-O1</strain>
    </source>
</reference>
<dbReference type="Proteomes" id="UP001148737">
    <property type="component" value="Unassembled WGS sequence"/>
</dbReference>
<gene>
    <name evidence="1" type="ORF">NLG97_g11205</name>
</gene>
<evidence type="ECO:0000313" key="1">
    <source>
        <dbReference type="EMBL" id="KAJ3472190.1"/>
    </source>
</evidence>
<dbReference type="EMBL" id="JANAKD010003379">
    <property type="protein sequence ID" value="KAJ3472190.1"/>
    <property type="molecule type" value="Genomic_DNA"/>
</dbReference>
<evidence type="ECO:0000313" key="2">
    <source>
        <dbReference type="Proteomes" id="UP001148737"/>
    </source>
</evidence>
<accession>A0ACC1QDF8</accession>
<keyword evidence="2" id="KW-1185">Reference proteome</keyword>
<sequence length="178" mass="19743">MSSREPGSRPPPPAWLIVTGTVFLSMLPWILYAGTPLAWRLFGRFVGFLFTKKTEGRRSVLVSVMDEENEKSPLQQPGSKSSSGDEWEKVPSAEDAVTDKLQGKTKDWDGIIGFFHPFCNAGGGGERVLWAAIRATQLRWPKAKCVVYTGDHEVTKADIIARVKVRRANSAEARNLLI</sequence>